<evidence type="ECO:0000313" key="15">
    <source>
        <dbReference type="EMBL" id="AOS65708.1"/>
    </source>
</evidence>
<dbReference type="EMBL" id="CP014859">
    <property type="protein sequence ID" value="AOS65708.1"/>
    <property type="molecule type" value="Genomic_DNA"/>
</dbReference>
<dbReference type="Proteomes" id="UP000095210">
    <property type="component" value="Chromosome"/>
</dbReference>
<comment type="catalytic activity">
    <reaction evidence="8">
        <text>Couples ATP hydrolysis with the unwinding of duplex DNA by translocating in the 3'-5' direction.</text>
        <dbReference type="EC" id="5.6.2.4"/>
    </reaction>
</comment>
<feature type="compositionally biased region" description="Low complexity" evidence="12">
    <location>
        <begin position="745"/>
        <end position="755"/>
    </location>
</feature>
<evidence type="ECO:0000256" key="6">
    <source>
        <dbReference type="ARBA" id="ARBA00023125"/>
    </source>
</evidence>
<dbReference type="Pfam" id="PF21196">
    <property type="entry name" value="PcrA_UvrD_tudor"/>
    <property type="match status" value="1"/>
</dbReference>
<dbReference type="GO" id="GO:0033202">
    <property type="term" value="C:DNA helicase complex"/>
    <property type="evidence" value="ECO:0007669"/>
    <property type="project" value="TreeGrafter"/>
</dbReference>
<reference evidence="16" key="1">
    <citation type="submission" date="2016-03" db="EMBL/GenBank/DDBJ databases">
        <title>Complete genome sequence of the type strain Actinoalloteichus hymeniacidonis DSM 45092.</title>
        <authorList>
            <person name="Schaffert L."/>
            <person name="Albersmeier A."/>
            <person name="Winkler A."/>
            <person name="Kalinowski J."/>
            <person name="Zotchev S."/>
            <person name="Ruckert C."/>
        </authorList>
    </citation>
    <scope>NUCLEOTIDE SEQUENCE [LARGE SCALE GENOMIC DNA]</scope>
    <source>
        <strain evidence="16">HPA177(T) (DSM 45092(T))</strain>
    </source>
</reference>
<proteinExistence type="inferred from homology"/>
<dbReference type="Gene3D" id="1.10.486.10">
    <property type="entry name" value="PCRA, domain 4"/>
    <property type="match status" value="2"/>
</dbReference>
<dbReference type="InterPro" id="IPR014017">
    <property type="entry name" value="DNA_helicase_UvrD-like_C"/>
</dbReference>
<dbReference type="InterPro" id="IPR013986">
    <property type="entry name" value="DExx_box_DNA_helicase_dom_sf"/>
</dbReference>
<name>A0AAC9HUK2_9PSEU</name>
<evidence type="ECO:0000256" key="10">
    <source>
        <dbReference type="ARBA" id="ARBA00048988"/>
    </source>
</evidence>
<evidence type="ECO:0000256" key="9">
    <source>
        <dbReference type="ARBA" id="ARBA00034808"/>
    </source>
</evidence>
<keyword evidence="3 11" id="KW-0378">Hydrolase</keyword>
<dbReference type="Pfam" id="PF13361">
    <property type="entry name" value="UvrD_C"/>
    <property type="match status" value="1"/>
</dbReference>
<comment type="similarity">
    <text evidence="1">Belongs to the helicase family. UvrD subfamily.</text>
</comment>
<keyword evidence="5 11" id="KW-0067">ATP-binding</keyword>
<evidence type="ECO:0000259" key="13">
    <source>
        <dbReference type="PROSITE" id="PS51198"/>
    </source>
</evidence>
<evidence type="ECO:0000256" key="11">
    <source>
        <dbReference type="PROSITE-ProRule" id="PRU00560"/>
    </source>
</evidence>
<keyword evidence="2 11" id="KW-0547">Nucleotide-binding</keyword>
<sequence length="845" mass="91260">MSTLFELSPDASTSARPPRNVNSADLLAGLNPQQHQAVTHQGSPLLVVAGAGSGKTRVLTSRIGYLLAERDVHPGQILAITFTNKAAAEMKERVAGLVGPRANLMWVSTFHSMCARLLRRESRALRTLLAGEAADASANSNFSIYDSDDSKRLITQVARDLDLDSKRYPARTLSVHISNLKNELISPAEAAEQAADELQRKVAEVYAAYQRRLSSSNALDFDDLILRTVDLLQTFPDVAGHYRRRFRHIMVDEYQDTNHAQYVLVRELVGGATGDQGPAVPPAELCVVGDADQSIYAFRGATIRNIVEFERDYPEARTILLEQNYRSTQTILAAANAVIARNPDRRDKRLWTDSGDGEKIVGYVADNEHDEAAFVAREIDRLVDAGEVGNGDIAVFYRTNNQSRVFEEIFIRLGLPYRVVGGVRFYERREVRDALAYLRALDNPDDSVGLRRILNVPKRGIGDRAEAVVSVYAEQQGIGFSSALRAASDGRVTLLNSRAQKAIAGFVELMDGLRADLAAGSDVAEILEAVLERTGYRAGLENSDDLQDASRVENLTELVTVAREFVQQAQAAEATVESAESEVESQEAGTTASDPTEPAEDADLDAADAGAPAGSLAAFLERVALVADADSVPGAEEGSDGVVTLMTLHTAKGLEFPAVFCTGWEDGIFPHQRALGDAAEAAEERRLAYVGITRARQRLYLSRAVVRSAWGQPMTNPESRFLEEIPADLIDWRRVAPEQHAPQVASRWGSRSGSGSSFGGSGSAQASLASSGMRTTGFGGFGRGSAANAVPMKLDIGDRVSHDKYGLGKVVATDGSGPRTTATIDFGTAGRVKLMLIGNVPMTKL</sequence>
<accession>A0AAC9HUK2</accession>
<dbReference type="KEGG" id="ahm:TL08_24650"/>
<evidence type="ECO:0000256" key="3">
    <source>
        <dbReference type="ARBA" id="ARBA00022801"/>
    </source>
</evidence>
<dbReference type="GO" id="GO:0005524">
    <property type="term" value="F:ATP binding"/>
    <property type="evidence" value="ECO:0007669"/>
    <property type="project" value="UniProtKB-UniRule"/>
</dbReference>
<evidence type="ECO:0000256" key="7">
    <source>
        <dbReference type="ARBA" id="ARBA00023235"/>
    </source>
</evidence>
<feature type="region of interest" description="Disordered" evidence="12">
    <location>
        <begin position="572"/>
        <end position="602"/>
    </location>
</feature>
<keyword evidence="16" id="KW-1185">Reference proteome</keyword>
<evidence type="ECO:0000256" key="1">
    <source>
        <dbReference type="ARBA" id="ARBA00009922"/>
    </source>
</evidence>
<evidence type="ECO:0000256" key="8">
    <source>
        <dbReference type="ARBA" id="ARBA00034617"/>
    </source>
</evidence>
<dbReference type="GO" id="GO:0005829">
    <property type="term" value="C:cytosol"/>
    <property type="evidence" value="ECO:0007669"/>
    <property type="project" value="TreeGrafter"/>
</dbReference>
<dbReference type="PANTHER" id="PTHR11070">
    <property type="entry name" value="UVRD / RECB / PCRA DNA HELICASE FAMILY MEMBER"/>
    <property type="match status" value="1"/>
</dbReference>
<dbReference type="CDD" id="cd18807">
    <property type="entry name" value="SF1_C_UvrD"/>
    <property type="match status" value="2"/>
</dbReference>
<dbReference type="CDD" id="cd17932">
    <property type="entry name" value="DEXQc_UvrD"/>
    <property type="match status" value="1"/>
</dbReference>
<comment type="catalytic activity">
    <reaction evidence="10">
        <text>ATP + H2O = ADP + phosphate + H(+)</text>
        <dbReference type="Rhea" id="RHEA:13065"/>
        <dbReference type="ChEBI" id="CHEBI:15377"/>
        <dbReference type="ChEBI" id="CHEBI:15378"/>
        <dbReference type="ChEBI" id="CHEBI:30616"/>
        <dbReference type="ChEBI" id="CHEBI:43474"/>
        <dbReference type="ChEBI" id="CHEBI:456216"/>
        <dbReference type="EC" id="5.6.2.4"/>
    </reaction>
</comment>
<dbReference type="FunFam" id="1.10.10.160:FF:000001">
    <property type="entry name" value="ATP-dependent DNA helicase"/>
    <property type="match status" value="1"/>
</dbReference>
<evidence type="ECO:0000256" key="12">
    <source>
        <dbReference type="SAM" id="MobiDB-lite"/>
    </source>
</evidence>
<feature type="binding site" evidence="11">
    <location>
        <begin position="49"/>
        <end position="56"/>
    </location>
    <ligand>
        <name>ATP</name>
        <dbReference type="ChEBI" id="CHEBI:30616"/>
    </ligand>
</feature>
<dbReference type="GO" id="GO:0009314">
    <property type="term" value="P:response to radiation"/>
    <property type="evidence" value="ECO:0007669"/>
    <property type="project" value="UniProtKB-ARBA"/>
</dbReference>
<dbReference type="InterPro" id="IPR027417">
    <property type="entry name" value="P-loop_NTPase"/>
</dbReference>
<keyword evidence="7" id="KW-0413">Isomerase</keyword>
<dbReference type="Gene3D" id="3.40.50.300">
    <property type="entry name" value="P-loop containing nucleotide triphosphate hydrolases"/>
    <property type="match status" value="3"/>
</dbReference>
<gene>
    <name evidence="15" type="ORF">TL08_24650</name>
</gene>
<dbReference type="EC" id="5.6.2.4" evidence="9"/>
<dbReference type="RefSeq" id="WP_069852425.1">
    <property type="nucleotide sequence ID" value="NZ_CP014859.1"/>
</dbReference>
<feature type="domain" description="UvrD-like helicase C-terminal" evidence="14">
    <location>
        <begin position="329"/>
        <end position="653"/>
    </location>
</feature>
<protein>
    <recommendedName>
        <fullName evidence="9">DNA 3'-5' helicase</fullName>
        <ecNumber evidence="9">5.6.2.4</ecNumber>
    </recommendedName>
</protein>
<dbReference type="GO" id="GO:0000725">
    <property type="term" value="P:recombinational repair"/>
    <property type="evidence" value="ECO:0007669"/>
    <property type="project" value="TreeGrafter"/>
</dbReference>
<dbReference type="AlphaFoldDB" id="A0AAC9HUK2"/>
<evidence type="ECO:0000256" key="5">
    <source>
        <dbReference type="ARBA" id="ARBA00022840"/>
    </source>
</evidence>
<dbReference type="PROSITE" id="PS51217">
    <property type="entry name" value="UVRD_HELICASE_CTER"/>
    <property type="match status" value="1"/>
</dbReference>
<dbReference type="InterPro" id="IPR000212">
    <property type="entry name" value="DNA_helicase_UvrD/REP"/>
</dbReference>
<dbReference type="Pfam" id="PF00580">
    <property type="entry name" value="UvrD-helicase"/>
    <property type="match status" value="1"/>
</dbReference>
<dbReference type="PANTHER" id="PTHR11070:SF2">
    <property type="entry name" value="ATP-DEPENDENT DNA HELICASE SRS2"/>
    <property type="match status" value="1"/>
</dbReference>
<dbReference type="Gene3D" id="1.10.10.160">
    <property type="match status" value="1"/>
</dbReference>
<dbReference type="InterPro" id="IPR014016">
    <property type="entry name" value="UvrD-like_ATP-bd"/>
</dbReference>
<keyword evidence="6" id="KW-0238">DNA-binding</keyword>
<dbReference type="GO" id="GO:0043138">
    <property type="term" value="F:3'-5' DNA helicase activity"/>
    <property type="evidence" value="ECO:0007669"/>
    <property type="project" value="UniProtKB-EC"/>
</dbReference>
<dbReference type="PROSITE" id="PS51198">
    <property type="entry name" value="UVRD_HELICASE_ATP_BIND"/>
    <property type="match status" value="1"/>
</dbReference>
<dbReference type="GO" id="GO:0003677">
    <property type="term" value="F:DNA binding"/>
    <property type="evidence" value="ECO:0007669"/>
    <property type="project" value="UniProtKB-KW"/>
</dbReference>
<evidence type="ECO:0000256" key="2">
    <source>
        <dbReference type="ARBA" id="ARBA00022741"/>
    </source>
</evidence>
<feature type="region of interest" description="Disordered" evidence="12">
    <location>
        <begin position="1"/>
        <end position="21"/>
    </location>
</feature>
<evidence type="ECO:0000256" key="4">
    <source>
        <dbReference type="ARBA" id="ARBA00022806"/>
    </source>
</evidence>
<feature type="domain" description="UvrD-like helicase ATP-binding" evidence="13">
    <location>
        <begin position="28"/>
        <end position="328"/>
    </location>
</feature>
<organism evidence="15 16">
    <name type="scientific">Actinoalloteichus hymeniacidonis</name>
    <dbReference type="NCBI Taxonomy" id="340345"/>
    <lineage>
        <taxon>Bacteria</taxon>
        <taxon>Bacillati</taxon>
        <taxon>Actinomycetota</taxon>
        <taxon>Actinomycetes</taxon>
        <taxon>Pseudonocardiales</taxon>
        <taxon>Pseudonocardiaceae</taxon>
        <taxon>Actinoalloteichus</taxon>
    </lineage>
</organism>
<evidence type="ECO:0000313" key="16">
    <source>
        <dbReference type="Proteomes" id="UP000095210"/>
    </source>
</evidence>
<evidence type="ECO:0000259" key="14">
    <source>
        <dbReference type="PROSITE" id="PS51217"/>
    </source>
</evidence>
<dbReference type="GO" id="GO:0016787">
    <property type="term" value="F:hydrolase activity"/>
    <property type="evidence" value="ECO:0007669"/>
    <property type="project" value="UniProtKB-UniRule"/>
</dbReference>
<keyword evidence="4 11" id="KW-0347">Helicase</keyword>
<dbReference type="SUPFAM" id="SSF52540">
    <property type="entry name" value="P-loop containing nucleoside triphosphate hydrolases"/>
    <property type="match status" value="1"/>
</dbReference>
<feature type="region of interest" description="Disordered" evidence="12">
    <location>
        <begin position="741"/>
        <end position="766"/>
    </location>
</feature>